<dbReference type="AlphaFoldDB" id="L7UBK8"/>
<dbReference type="Proteomes" id="UP000011131">
    <property type="component" value="Chromosome"/>
</dbReference>
<keyword evidence="3" id="KW-1185">Reference proteome</keyword>
<dbReference type="EMBL" id="CP004025">
    <property type="protein sequence ID" value="AGC46291.1"/>
    <property type="molecule type" value="Genomic_DNA"/>
</dbReference>
<proteinExistence type="predicted"/>
<dbReference type="RefSeq" id="WP_015350547.1">
    <property type="nucleotide sequence ID" value="NC_020126.1"/>
</dbReference>
<keyword evidence="1" id="KW-0812">Transmembrane</keyword>
<dbReference type="PATRIC" id="fig|1278073.3.peg.5075"/>
<accession>L7UBK8</accession>
<sequence>MNTRGNTAHGSILRGLLWALSGVSVLVLAAGVLIEWFFIRRYEPELDAKKEELAEGLDAYCALQAEVALDPWFHEARSPGDAGPLLNSWLGWGEKRRELPKGSPLELPAHLQERKSLQEWFASDVDLSMLDFSWMRDLQRFDRWDLLVNRPIKPAEPYDLLNDPSPHMTVLSEWTKFRLIQGIRTGQALEAARDVRHLAWLMYRTDLVDGAKRAAWVLDTEQQAHALMKEPPAAWRPQSPEQNARLREAIWTSVDYSRIYTPVAIGRRARACGSGITRCIALVEASNRNRFLQPLLEPFHPQAYAALAEELSTPCGTTLFERVSQRGATLDLAYVMSEEGGWVPIGLQSLPRRYLQKHVAGFALANEISFAREDLSFWRWPWPGSSSPASAESRP</sequence>
<evidence type="ECO:0000313" key="2">
    <source>
        <dbReference type="EMBL" id="AGC46291.1"/>
    </source>
</evidence>
<evidence type="ECO:0000313" key="3">
    <source>
        <dbReference type="Proteomes" id="UP000011131"/>
    </source>
</evidence>
<protein>
    <submittedName>
        <fullName evidence="2">Uncharacterized protein</fullName>
    </submittedName>
</protein>
<gene>
    <name evidence="2" type="ordered locus">MYSTI_05003</name>
</gene>
<reference evidence="2 3" key="1">
    <citation type="journal article" date="2013" name="Genome Announc.">
        <title>Complete genome sequence of Myxococcus stipitatus strain DSM 14675, a fruiting myxobacterium.</title>
        <authorList>
            <person name="Huntley S."/>
            <person name="Kneip S."/>
            <person name="Treuner-Lange A."/>
            <person name="Sogaard-Andersen L."/>
        </authorList>
    </citation>
    <scope>NUCLEOTIDE SEQUENCE [LARGE SCALE GENOMIC DNA]</scope>
    <source>
        <strain evidence="3">DSM 14675 / JCM 12634 / Mx s8</strain>
    </source>
</reference>
<dbReference type="STRING" id="1278073.MYSTI_05003"/>
<keyword evidence="1" id="KW-0472">Membrane</keyword>
<dbReference type="HOGENOM" id="CLU_682794_0_0_7"/>
<keyword evidence="1" id="KW-1133">Transmembrane helix</keyword>
<evidence type="ECO:0000256" key="1">
    <source>
        <dbReference type="SAM" id="Phobius"/>
    </source>
</evidence>
<feature type="transmembrane region" description="Helical" evidence="1">
    <location>
        <begin position="16"/>
        <end position="39"/>
    </location>
</feature>
<organism evidence="2 3">
    <name type="scientific">Myxococcus stipitatus (strain DSM 14675 / JCM 12634 / Mx s8)</name>
    <dbReference type="NCBI Taxonomy" id="1278073"/>
    <lineage>
        <taxon>Bacteria</taxon>
        <taxon>Pseudomonadati</taxon>
        <taxon>Myxococcota</taxon>
        <taxon>Myxococcia</taxon>
        <taxon>Myxococcales</taxon>
        <taxon>Cystobacterineae</taxon>
        <taxon>Myxococcaceae</taxon>
        <taxon>Myxococcus</taxon>
    </lineage>
</organism>
<dbReference type="OrthoDB" id="5487311at2"/>
<dbReference type="KEGG" id="msd:MYSTI_05003"/>
<name>L7UBK8_MYXSD</name>